<name>A0A3L8RT74_CHLGU</name>
<feature type="non-terminal residue" evidence="2">
    <location>
        <position position="1"/>
    </location>
</feature>
<organism evidence="2 3">
    <name type="scientific">Chloebia gouldiae</name>
    <name type="common">Gouldian finch</name>
    <name type="synonym">Erythrura gouldiae</name>
    <dbReference type="NCBI Taxonomy" id="44316"/>
    <lineage>
        <taxon>Eukaryota</taxon>
        <taxon>Metazoa</taxon>
        <taxon>Chordata</taxon>
        <taxon>Craniata</taxon>
        <taxon>Vertebrata</taxon>
        <taxon>Euteleostomi</taxon>
        <taxon>Archelosauria</taxon>
        <taxon>Archosauria</taxon>
        <taxon>Dinosauria</taxon>
        <taxon>Saurischia</taxon>
        <taxon>Theropoda</taxon>
        <taxon>Coelurosauria</taxon>
        <taxon>Aves</taxon>
        <taxon>Neognathae</taxon>
        <taxon>Neoaves</taxon>
        <taxon>Telluraves</taxon>
        <taxon>Australaves</taxon>
        <taxon>Passeriformes</taxon>
        <taxon>Passeroidea</taxon>
        <taxon>Passeridae</taxon>
        <taxon>Chloebia</taxon>
    </lineage>
</organism>
<reference evidence="2 3" key="1">
    <citation type="journal article" date="2018" name="Proc. R. Soc. B">
        <title>A non-coding region near Follistatin controls head colour polymorphism in the Gouldian finch.</title>
        <authorList>
            <person name="Toomey M.B."/>
            <person name="Marques C.I."/>
            <person name="Andrade P."/>
            <person name="Araujo P.M."/>
            <person name="Sabatino S."/>
            <person name="Gazda M.A."/>
            <person name="Afonso S."/>
            <person name="Lopes R.J."/>
            <person name="Corbo J.C."/>
            <person name="Carneiro M."/>
        </authorList>
    </citation>
    <scope>NUCLEOTIDE SEQUENCE [LARGE SCALE GENOMIC DNA]</scope>
    <source>
        <strain evidence="2">Red01</strain>
        <tissue evidence="2">Muscle</tissue>
    </source>
</reference>
<dbReference type="EMBL" id="QUSF01000277">
    <property type="protein sequence ID" value="RLV84407.1"/>
    <property type="molecule type" value="Genomic_DNA"/>
</dbReference>
<dbReference type="AlphaFoldDB" id="A0A3L8RT74"/>
<sequence length="101" mass="11145">IKRIQEKTPVSKGFLPNSRILQEKGIWTYRVQWEEQTKRSRVRSSGDRGIPGKAPRGRLEMGLEATQNSSSPNSWSAASPWIGSLPPGATRKVGSAHFGLT</sequence>
<evidence type="ECO:0000313" key="3">
    <source>
        <dbReference type="Proteomes" id="UP000276834"/>
    </source>
</evidence>
<feature type="compositionally biased region" description="Low complexity" evidence="1">
    <location>
        <begin position="68"/>
        <end position="81"/>
    </location>
</feature>
<comment type="caution">
    <text evidence="2">The sequence shown here is derived from an EMBL/GenBank/DDBJ whole genome shotgun (WGS) entry which is preliminary data.</text>
</comment>
<accession>A0A3L8RT74</accession>
<gene>
    <name evidence="2" type="ORF">DV515_00016255</name>
</gene>
<proteinExistence type="predicted"/>
<keyword evidence="3" id="KW-1185">Reference proteome</keyword>
<dbReference type="Proteomes" id="UP000276834">
    <property type="component" value="Unassembled WGS sequence"/>
</dbReference>
<protein>
    <submittedName>
        <fullName evidence="2">Uncharacterized protein</fullName>
    </submittedName>
</protein>
<evidence type="ECO:0000256" key="1">
    <source>
        <dbReference type="SAM" id="MobiDB-lite"/>
    </source>
</evidence>
<feature type="region of interest" description="Disordered" evidence="1">
    <location>
        <begin position="36"/>
        <end position="101"/>
    </location>
</feature>
<evidence type="ECO:0000313" key="2">
    <source>
        <dbReference type="EMBL" id="RLV84407.1"/>
    </source>
</evidence>